<feature type="domain" description="DUF7282" evidence="3">
    <location>
        <begin position="429"/>
        <end position="528"/>
    </location>
</feature>
<dbReference type="Proteomes" id="UP001597092">
    <property type="component" value="Unassembled WGS sequence"/>
</dbReference>
<feature type="region of interest" description="Disordered" evidence="1">
    <location>
        <begin position="532"/>
        <end position="571"/>
    </location>
</feature>
<evidence type="ECO:0000256" key="1">
    <source>
        <dbReference type="SAM" id="MobiDB-lite"/>
    </source>
</evidence>
<keyword evidence="2" id="KW-0812">Transmembrane</keyword>
<dbReference type="AlphaFoldDB" id="A0ABD6DQ59"/>
<keyword evidence="2" id="KW-0472">Membrane</keyword>
<gene>
    <name evidence="4" type="ORF">ACFSAS_00515</name>
</gene>
<keyword evidence="2" id="KW-1133">Transmembrane helix</keyword>
<evidence type="ECO:0000256" key="2">
    <source>
        <dbReference type="SAM" id="Phobius"/>
    </source>
</evidence>
<evidence type="ECO:0000259" key="3">
    <source>
        <dbReference type="Pfam" id="PF23951"/>
    </source>
</evidence>
<dbReference type="RefSeq" id="WP_256308406.1">
    <property type="nucleotide sequence ID" value="NZ_JANHAW010000002.1"/>
</dbReference>
<dbReference type="NCBIfam" id="NF045517">
    <property type="entry name" value="halo_surf_dom"/>
    <property type="match status" value="1"/>
</dbReference>
<dbReference type="Pfam" id="PF23951">
    <property type="entry name" value="DUF7282"/>
    <property type="match status" value="1"/>
</dbReference>
<name>A0ABD6DQ59_9EURY</name>
<proteinExistence type="predicted"/>
<protein>
    <submittedName>
        <fullName evidence="4">BGTF surface domain-containing protein</fullName>
    </submittedName>
</protein>
<feature type="transmembrane region" description="Helical" evidence="2">
    <location>
        <begin position="571"/>
        <end position="590"/>
    </location>
</feature>
<dbReference type="InterPro" id="IPR055706">
    <property type="entry name" value="Slg1/2_DUF7282"/>
</dbReference>
<reference evidence="4 5" key="1">
    <citation type="journal article" date="2019" name="Int. J. Syst. Evol. Microbiol.">
        <title>The Global Catalogue of Microorganisms (GCM) 10K type strain sequencing project: providing services to taxonomists for standard genome sequencing and annotation.</title>
        <authorList>
            <consortium name="The Broad Institute Genomics Platform"/>
            <consortium name="The Broad Institute Genome Sequencing Center for Infectious Disease"/>
            <person name="Wu L."/>
            <person name="Ma J."/>
        </authorList>
    </citation>
    <scope>NUCLEOTIDE SEQUENCE [LARGE SCALE GENOMIC DNA]</scope>
    <source>
        <strain evidence="4 5">CGMCC 1.10387</strain>
    </source>
</reference>
<sequence>MSRTRYLLALIVVLSSLTGGATSVAGDRVEPAGEATGADATDTVAALGDGRPFPDVQDASASISEDDLTVTRGDEVTIAVSHSDAATLTIGGDDYGFNVTVELGGSGTSEVVLDTRRTTASNAGAFVDGGSATLHSKPLDEPMKPARYPLSVDIDGVERDVTILDVQPREEMSGEAYRAPSSFEPTEYLGDGDDGDADVGPLRDVLTAGPNVTRRDYAVARFEESGLETALNPDNLTGSAAANGLEISVEQEAPHANDYALEYVATESPRVTVLPNFAEDEIYVLWDTTGVELASRPDRNRYHAKIILTAESGFVDEETTLATTEFDLREASVSLSPVNDSVHHPWDADTLAVEGRTNRAPNTPLEVRLRGFEENSFLELGDATVDSNGTFESSIDLTSVPLGTNATLWVYNHSDQTSQQIRLVAPDPQVELANQTANGTTVTVERVEIPAGGFVHLENAEGEPIGRSDYLEPGRYTDVSAELATPLFETQRVRVELRKAGEEQSYAPDAEAYLYRQNDTVVNDTAVVDFAEAPTETSSPTATETPTPTATPYPVVTRTALPPSGASQSSLPLSPAIAVVAVLGAGALLARRR</sequence>
<evidence type="ECO:0000313" key="5">
    <source>
        <dbReference type="Proteomes" id="UP001597092"/>
    </source>
</evidence>
<organism evidence="4 5">
    <name type="scientific">Halobellus litoreus</name>
    <dbReference type="NCBI Taxonomy" id="755310"/>
    <lineage>
        <taxon>Archaea</taxon>
        <taxon>Methanobacteriati</taxon>
        <taxon>Methanobacteriota</taxon>
        <taxon>Stenosarchaea group</taxon>
        <taxon>Halobacteria</taxon>
        <taxon>Halobacteriales</taxon>
        <taxon>Haloferacaceae</taxon>
        <taxon>Halobellus</taxon>
    </lineage>
</organism>
<accession>A0ABD6DQ59</accession>
<feature type="compositionally biased region" description="Low complexity" evidence="1">
    <location>
        <begin position="532"/>
        <end position="552"/>
    </location>
</feature>
<dbReference type="EMBL" id="JBHUDP010000001">
    <property type="protein sequence ID" value="MFD1684089.1"/>
    <property type="molecule type" value="Genomic_DNA"/>
</dbReference>
<keyword evidence="5" id="KW-1185">Reference proteome</keyword>
<evidence type="ECO:0000313" key="4">
    <source>
        <dbReference type="EMBL" id="MFD1684089.1"/>
    </source>
</evidence>
<comment type="caution">
    <text evidence="4">The sequence shown here is derived from an EMBL/GenBank/DDBJ whole genome shotgun (WGS) entry which is preliminary data.</text>
</comment>